<dbReference type="Gene3D" id="1.10.630.10">
    <property type="entry name" value="Cytochrome P450"/>
    <property type="match status" value="1"/>
</dbReference>
<accession>A0A835J177</accession>
<dbReference type="GO" id="GO:0016705">
    <property type="term" value="F:oxidoreductase activity, acting on paired donors, with incorporation or reduction of molecular oxygen"/>
    <property type="evidence" value="ECO:0007669"/>
    <property type="project" value="InterPro"/>
</dbReference>
<comment type="caution">
    <text evidence="2">The sequence shown here is derived from an EMBL/GenBank/DDBJ whole genome shotgun (WGS) entry which is preliminary data.</text>
</comment>
<name>A0A835J177_9MAGN</name>
<dbReference type="InterPro" id="IPR001128">
    <property type="entry name" value="Cyt_P450"/>
</dbReference>
<keyword evidence="1" id="KW-0732">Signal</keyword>
<dbReference type="PRINTS" id="PR00463">
    <property type="entry name" value="EP450I"/>
</dbReference>
<dbReference type="GO" id="GO:0020037">
    <property type="term" value="F:heme binding"/>
    <property type="evidence" value="ECO:0007669"/>
    <property type="project" value="InterPro"/>
</dbReference>
<proteinExistence type="predicted"/>
<dbReference type="SUPFAM" id="SSF48264">
    <property type="entry name" value="Cytochrome P450"/>
    <property type="match status" value="1"/>
</dbReference>
<dbReference type="InterPro" id="IPR002401">
    <property type="entry name" value="Cyt_P450_E_grp-I"/>
</dbReference>
<gene>
    <name evidence="2" type="ORF">IFM89_020859</name>
</gene>
<dbReference type="PANTHER" id="PTHR24299:SF59">
    <property type="entry name" value="CYTOCHROME P450 SUPERFAMILY PROTEIN"/>
    <property type="match status" value="1"/>
</dbReference>
<dbReference type="Pfam" id="PF00067">
    <property type="entry name" value="p450"/>
    <property type="match status" value="1"/>
</dbReference>
<keyword evidence="3" id="KW-1185">Reference proteome</keyword>
<dbReference type="PANTHER" id="PTHR24299">
    <property type="entry name" value="CYTOCHROME P450 FAMILY 1"/>
    <property type="match status" value="1"/>
</dbReference>
<dbReference type="GO" id="GO:0005506">
    <property type="term" value="F:iron ion binding"/>
    <property type="evidence" value="ECO:0007669"/>
    <property type="project" value="InterPro"/>
</dbReference>
<organism evidence="2 3">
    <name type="scientific">Coptis chinensis</name>
    <dbReference type="NCBI Taxonomy" id="261450"/>
    <lineage>
        <taxon>Eukaryota</taxon>
        <taxon>Viridiplantae</taxon>
        <taxon>Streptophyta</taxon>
        <taxon>Embryophyta</taxon>
        <taxon>Tracheophyta</taxon>
        <taxon>Spermatophyta</taxon>
        <taxon>Magnoliopsida</taxon>
        <taxon>Ranunculales</taxon>
        <taxon>Ranunculaceae</taxon>
        <taxon>Coptidoideae</taxon>
        <taxon>Coptis</taxon>
    </lineage>
</organism>
<dbReference type="GO" id="GO:0004497">
    <property type="term" value="F:monooxygenase activity"/>
    <property type="evidence" value="ECO:0007669"/>
    <property type="project" value="InterPro"/>
</dbReference>
<protein>
    <recommendedName>
        <fullName evidence="4">Cytochrome P450</fullName>
    </recommendedName>
</protein>
<dbReference type="GO" id="GO:0044550">
    <property type="term" value="P:secondary metabolite biosynthetic process"/>
    <property type="evidence" value="ECO:0007669"/>
    <property type="project" value="UniProtKB-ARBA"/>
</dbReference>
<dbReference type="EMBL" id="JADFTS010000001">
    <property type="protein sequence ID" value="KAF9625273.1"/>
    <property type="molecule type" value="Genomic_DNA"/>
</dbReference>
<dbReference type="Proteomes" id="UP000631114">
    <property type="component" value="Unassembled WGS sequence"/>
</dbReference>
<dbReference type="InterPro" id="IPR036396">
    <property type="entry name" value="Cyt_P450_sf"/>
</dbReference>
<reference evidence="2 3" key="1">
    <citation type="submission" date="2020-10" db="EMBL/GenBank/DDBJ databases">
        <title>The Coptis chinensis genome and diversification of protoberbering-type alkaloids.</title>
        <authorList>
            <person name="Wang B."/>
            <person name="Shu S."/>
            <person name="Song C."/>
            <person name="Liu Y."/>
        </authorList>
    </citation>
    <scope>NUCLEOTIDE SEQUENCE [LARGE SCALE GENOMIC DNA]</scope>
    <source>
        <strain evidence="2">HL-2020</strain>
        <tissue evidence="2">Leaf</tissue>
    </source>
</reference>
<dbReference type="OrthoDB" id="2789670at2759"/>
<sequence length="306" mass="34595">MEYSTILLWFSLVWACFHFLTCARFTSKLPPGPFPLPVLGNLLELGKKPHHSLAELAKSYGPLMTIKLGSVTTIVVSSANMAKEVLQKHDQALSARTIPDSMRVFNHNEASVVWLSSTPLWRNLRKIFATQLVSTQRLNDSERIRLSKVKDLMDHIRDSSRSRRVINIGQIVFSTTLNVISNTMFSMDLAHLDSDTAREFKAVVWGVMEVIGRPNLANYFPLLRPLDPQGVRRCTSIYFGKLYKLFDTIIDERLQSKEEGGANDLLATLLQHTEENGFKLTHVEIRALLVVCIVSSSIFIANCYFP</sequence>
<dbReference type="AlphaFoldDB" id="A0A835J177"/>
<evidence type="ECO:0000313" key="3">
    <source>
        <dbReference type="Proteomes" id="UP000631114"/>
    </source>
</evidence>
<evidence type="ECO:0000313" key="2">
    <source>
        <dbReference type="EMBL" id="KAF9625273.1"/>
    </source>
</evidence>
<feature type="chain" id="PRO_5032928109" description="Cytochrome P450" evidence="1">
    <location>
        <begin position="16"/>
        <end position="306"/>
    </location>
</feature>
<evidence type="ECO:0000256" key="1">
    <source>
        <dbReference type="SAM" id="SignalP"/>
    </source>
</evidence>
<evidence type="ECO:0008006" key="4">
    <source>
        <dbReference type="Google" id="ProtNLM"/>
    </source>
</evidence>
<feature type="signal peptide" evidence="1">
    <location>
        <begin position="1"/>
        <end position="15"/>
    </location>
</feature>